<evidence type="ECO:0000256" key="9">
    <source>
        <dbReference type="ARBA" id="ARBA00023012"/>
    </source>
</evidence>
<keyword evidence="10 11" id="KW-0472">Membrane</keyword>
<evidence type="ECO:0000256" key="5">
    <source>
        <dbReference type="ARBA" id="ARBA00022679"/>
    </source>
</evidence>
<keyword evidence="7 14" id="KW-0418">Kinase</keyword>
<dbReference type="InterPro" id="IPR004358">
    <property type="entry name" value="Sig_transdc_His_kin-like_C"/>
</dbReference>
<dbReference type="InterPro" id="IPR003661">
    <property type="entry name" value="HisK_dim/P_dom"/>
</dbReference>
<evidence type="ECO:0000313" key="14">
    <source>
        <dbReference type="EMBL" id="RDI64651.1"/>
    </source>
</evidence>
<evidence type="ECO:0000256" key="11">
    <source>
        <dbReference type="SAM" id="Phobius"/>
    </source>
</evidence>
<sequence length="417" mass="45707">MWIKRLNSAERLVRAHSELLSTRLEQPGASPQAQLLDAHAAPGTVLLLRWNSNWFTTGPDHVRDAVQTPDLAGPSVAHTTRVWIESQPYMRVGTRMNDRGDVLYEFTPITELEATLRVLRNLLIACAAAAASVGVALGAWAGRRVLNPLRQVAAAAARISSGDLDLRLPATRDRDLVTTVNSFNTMVDSLQQRIDRERRLVGDVSHELRTPLTTLITSVGVMQHHEQDLPQRARQALNLIAAEVEHLHHMLEDMLELARVEAGVQRGDTDTLALHELLRHTLGGRNYPQELLRVIRDARVRGRKLELERAVANLLDNASRHGGGPVAVVVDAVGSWATIAVEDAGPGVPQADRDRIFERFATIRAERRSATGTGIGLALVRETVRAHGGRVEYADRPGGGARLVLWLPLASSAEDDG</sequence>
<dbReference type="InterPro" id="IPR005467">
    <property type="entry name" value="His_kinase_dom"/>
</dbReference>
<keyword evidence="4" id="KW-0597">Phosphoprotein</keyword>
<dbReference type="Proteomes" id="UP000254869">
    <property type="component" value="Unassembled WGS sequence"/>
</dbReference>
<feature type="transmembrane region" description="Helical" evidence="11">
    <location>
        <begin position="122"/>
        <end position="141"/>
    </location>
</feature>
<evidence type="ECO:0000256" key="2">
    <source>
        <dbReference type="ARBA" id="ARBA00004236"/>
    </source>
</evidence>
<dbReference type="Pfam" id="PF02518">
    <property type="entry name" value="HATPase_c"/>
    <property type="match status" value="1"/>
</dbReference>
<dbReference type="SUPFAM" id="SSF158472">
    <property type="entry name" value="HAMP domain-like"/>
    <property type="match status" value="1"/>
</dbReference>
<evidence type="ECO:0000256" key="10">
    <source>
        <dbReference type="ARBA" id="ARBA00023136"/>
    </source>
</evidence>
<dbReference type="PROSITE" id="PS50885">
    <property type="entry name" value="HAMP"/>
    <property type="match status" value="1"/>
</dbReference>
<keyword evidence="9" id="KW-0902">Two-component regulatory system</keyword>
<evidence type="ECO:0000259" key="12">
    <source>
        <dbReference type="PROSITE" id="PS50109"/>
    </source>
</evidence>
<reference evidence="14 15" key="1">
    <citation type="submission" date="2018-07" db="EMBL/GenBank/DDBJ databases">
        <title>Genomic Encyclopedia of Type Strains, Phase IV (KMG-IV): sequencing the most valuable type-strain genomes for metagenomic binning, comparative biology and taxonomic classification.</title>
        <authorList>
            <person name="Goeker M."/>
        </authorList>
    </citation>
    <scope>NUCLEOTIDE SEQUENCE [LARGE SCALE GENOMIC DNA]</scope>
    <source>
        <strain evidence="14 15">DSM 44290</strain>
    </source>
</reference>
<keyword evidence="8 11" id="KW-1133">Transmembrane helix</keyword>
<evidence type="ECO:0000256" key="1">
    <source>
        <dbReference type="ARBA" id="ARBA00000085"/>
    </source>
</evidence>
<evidence type="ECO:0000256" key="4">
    <source>
        <dbReference type="ARBA" id="ARBA00022553"/>
    </source>
</evidence>
<dbReference type="EC" id="2.7.13.3" evidence="3"/>
<dbReference type="STRING" id="1210086.GCA_001613105_02549"/>
<keyword evidence="15" id="KW-1185">Reference proteome</keyword>
<keyword evidence="6 11" id="KW-0812">Transmembrane</keyword>
<dbReference type="SMART" id="SM00388">
    <property type="entry name" value="HisKA"/>
    <property type="match status" value="1"/>
</dbReference>
<comment type="subcellular location">
    <subcellularLocation>
        <location evidence="2">Cell membrane</location>
    </subcellularLocation>
</comment>
<dbReference type="InterPro" id="IPR036097">
    <property type="entry name" value="HisK_dim/P_sf"/>
</dbReference>
<dbReference type="SMART" id="SM00387">
    <property type="entry name" value="HATPase_c"/>
    <property type="match status" value="1"/>
</dbReference>
<dbReference type="PANTHER" id="PTHR45436:SF5">
    <property type="entry name" value="SENSOR HISTIDINE KINASE TRCS"/>
    <property type="match status" value="1"/>
</dbReference>
<evidence type="ECO:0000256" key="3">
    <source>
        <dbReference type="ARBA" id="ARBA00012438"/>
    </source>
</evidence>
<dbReference type="InterPro" id="IPR003660">
    <property type="entry name" value="HAMP_dom"/>
</dbReference>
<comment type="catalytic activity">
    <reaction evidence="1">
        <text>ATP + protein L-histidine = ADP + protein N-phospho-L-histidine.</text>
        <dbReference type="EC" id="2.7.13.3"/>
    </reaction>
</comment>
<name>A0A370I3E3_9NOCA</name>
<gene>
    <name evidence="14" type="ORF">DFR76_10726</name>
</gene>
<evidence type="ECO:0000256" key="8">
    <source>
        <dbReference type="ARBA" id="ARBA00022989"/>
    </source>
</evidence>
<feature type="domain" description="HAMP" evidence="13">
    <location>
        <begin position="143"/>
        <end position="195"/>
    </location>
</feature>
<dbReference type="CDD" id="cd06225">
    <property type="entry name" value="HAMP"/>
    <property type="match status" value="1"/>
</dbReference>
<proteinExistence type="predicted"/>
<comment type="caution">
    <text evidence="14">The sequence shown here is derived from an EMBL/GenBank/DDBJ whole genome shotgun (WGS) entry which is preliminary data.</text>
</comment>
<dbReference type="PRINTS" id="PR00344">
    <property type="entry name" value="BCTRLSENSOR"/>
</dbReference>
<protein>
    <recommendedName>
        <fullName evidence="3">histidine kinase</fullName>
        <ecNumber evidence="3">2.7.13.3</ecNumber>
    </recommendedName>
</protein>
<dbReference type="AlphaFoldDB" id="A0A370I3E3"/>
<feature type="domain" description="Histidine kinase" evidence="12">
    <location>
        <begin position="203"/>
        <end position="411"/>
    </location>
</feature>
<dbReference type="Gene3D" id="6.10.340.10">
    <property type="match status" value="1"/>
</dbReference>
<evidence type="ECO:0000256" key="7">
    <source>
        <dbReference type="ARBA" id="ARBA00022777"/>
    </source>
</evidence>
<dbReference type="Gene3D" id="3.30.565.10">
    <property type="entry name" value="Histidine kinase-like ATPase, C-terminal domain"/>
    <property type="match status" value="1"/>
</dbReference>
<accession>A0A370I3E3</accession>
<dbReference type="InterPro" id="IPR003594">
    <property type="entry name" value="HATPase_dom"/>
</dbReference>
<dbReference type="RefSeq" id="WP_245997979.1">
    <property type="nucleotide sequence ID" value="NZ_QQBC01000007.1"/>
</dbReference>
<dbReference type="SUPFAM" id="SSF55874">
    <property type="entry name" value="ATPase domain of HSP90 chaperone/DNA topoisomerase II/histidine kinase"/>
    <property type="match status" value="1"/>
</dbReference>
<dbReference type="PROSITE" id="PS50109">
    <property type="entry name" value="HIS_KIN"/>
    <property type="match status" value="1"/>
</dbReference>
<evidence type="ECO:0000259" key="13">
    <source>
        <dbReference type="PROSITE" id="PS50885"/>
    </source>
</evidence>
<dbReference type="GO" id="GO:0005886">
    <property type="term" value="C:plasma membrane"/>
    <property type="evidence" value="ECO:0007669"/>
    <property type="project" value="UniProtKB-SubCell"/>
</dbReference>
<keyword evidence="5" id="KW-0808">Transferase</keyword>
<evidence type="ECO:0000313" key="15">
    <source>
        <dbReference type="Proteomes" id="UP000254869"/>
    </source>
</evidence>
<dbReference type="InterPro" id="IPR036890">
    <property type="entry name" value="HATPase_C_sf"/>
</dbReference>
<dbReference type="PANTHER" id="PTHR45436">
    <property type="entry name" value="SENSOR HISTIDINE KINASE YKOH"/>
    <property type="match status" value="1"/>
</dbReference>
<dbReference type="Gene3D" id="1.10.287.130">
    <property type="match status" value="1"/>
</dbReference>
<dbReference type="Pfam" id="PF00512">
    <property type="entry name" value="HisKA"/>
    <property type="match status" value="1"/>
</dbReference>
<dbReference type="SUPFAM" id="SSF47384">
    <property type="entry name" value="Homodimeric domain of signal transducing histidine kinase"/>
    <property type="match status" value="1"/>
</dbReference>
<dbReference type="EMBL" id="QQBC01000007">
    <property type="protein sequence ID" value="RDI64651.1"/>
    <property type="molecule type" value="Genomic_DNA"/>
</dbReference>
<dbReference type="Pfam" id="PF00672">
    <property type="entry name" value="HAMP"/>
    <property type="match status" value="1"/>
</dbReference>
<dbReference type="CDD" id="cd00075">
    <property type="entry name" value="HATPase"/>
    <property type="match status" value="1"/>
</dbReference>
<dbReference type="GO" id="GO:0000155">
    <property type="term" value="F:phosphorelay sensor kinase activity"/>
    <property type="evidence" value="ECO:0007669"/>
    <property type="project" value="InterPro"/>
</dbReference>
<dbReference type="InterPro" id="IPR050428">
    <property type="entry name" value="TCS_sensor_his_kinase"/>
</dbReference>
<dbReference type="SMART" id="SM00304">
    <property type="entry name" value="HAMP"/>
    <property type="match status" value="2"/>
</dbReference>
<evidence type="ECO:0000256" key="6">
    <source>
        <dbReference type="ARBA" id="ARBA00022692"/>
    </source>
</evidence>
<organism evidence="14 15">
    <name type="scientific">Nocardia pseudobrasiliensis</name>
    <dbReference type="NCBI Taxonomy" id="45979"/>
    <lineage>
        <taxon>Bacteria</taxon>
        <taxon>Bacillati</taxon>
        <taxon>Actinomycetota</taxon>
        <taxon>Actinomycetes</taxon>
        <taxon>Mycobacteriales</taxon>
        <taxon>Nocardiaceae</taxon>
        <taxon>Nocardia</taxon>
    </lineage>
</organism>
<dbReference type="CDD" id="cd00082">
    <property type="entry name" value="HisKA"/>
    <property type="match status" value="1"/>
</dbReference>